<accession>A0A1V9XA83</accession>
<proteinExistence type="predicted"/>
<evidence type="ECO:0000313" key="3">
    <source>
        <dbReference type="Proteomes" id="UP000192247"/>
    </source>
</evidence>
<evidence type="ECO:0008006" key="4">
    <source>
        <dbReference type="Google" id="ProtNLM"/>
    </source>
</evidence>
<evidence type="ECO:0000313" key="2">
    <source>
        <dbReference type="EMBL" id="OQR70232.1"/>
    </source>
</evidence>
<dbReference type="InParanoid" id="A0A1V9XA83"/>
<dbReference type="Gene3D" id="2.10.90.10">
    <property type="entry name" value="Cystine-knot cytokines"/>
    <property type="match status" value="1"/>
</dbReference>
<dbReference type="OrthoDB" id="10439041at2759"/>
<dbReference type="Proteomes" id="UP000192247">
    <property type="component" value="Unassembled WGS sequence"/>
</dbReference>
<sequence length="431" mass="47653">MCLTRPNSTYSHSCTGPTLPQVDTLNTDQGDLVRNCGAASFLSEDAMQQHRLSATNPSRTGEGPSDMAHWQPNGHRIFQFFFPQIARLRSSDQIVVAKSTILYLRLKSPGGWRLQKLSTPSSSQTAATPNDVDTENISLNMDSATLSSVIINITEPGCRNIICRTSVEVDLSSTYPYAKINLRLFGLRWLTTTERETQRIEISVMSRQSREPLNIGDYFVGMRCDTSEPRLSLPGALGNDASKLDYLEGLADSFLSIDYAVRSSFSTNTDRAFISHTGFSLRDFQSSGRRARFAPSMPRTHHHHRGHPGRLGSGGTHRTHHLVETPLALAADSVDDGVTVAPSALQRDSHLRCDKQQEYMTFVDAGMRSVIEPAGFNFVSCKCTRICSPDESPCLPCESRVLASLTLTVKERVDGEILTRQRTIPTDCGCY</sequence>
<comment type="caution">
    <text evidence="2">The sequence shown here is derived from an EMBL/GenBank/DDBJ whole genome shotgun (WGS) entry which is preliminary data.</text>
</comment>
<dbReference type="AlphaFoldDB" id="A0A1V9XA83"/>
<organism evidence="2 3">
    <name type="scientific">Tropilaelaps mercedesae</name>
    <dbReference type="NCBI Taxonomy" id="418985"/>
    <lineage>
        <taxon>Eukaryota</taxon>
        <taxon>Metazoa</taxon>
        <taxon>Ecdysozoa</taxon>
        <taxon>Arthropoda</taxon>
        <taxon>Chelicerata</taxon>
        <taxon>Arachnida</taxon>
        <taxon>Acari</taxon>
        <taxon>Parasitiformes</taxon>
        <taxon>Mesostigmata</taxon>
        <taxon>Gamasina</taxon>
        <taxon>Dermanyssoidea</taxon>
        <taxon>Laelapidae</taxon>
        <taxon>Tropilaelaps</taxon>
    </lineage>
</organism>
<feature type="region of interest" description="Disordered" evidence="1">
    <location>
        <begin position="294"/>
        <end position="317"/>
    </location>
</feature>
<protein>
    <recommendedName>
        <fullName evidence="4">TGF-beta family profile domain-containing protein</fullName>
    </recommendedName>
</protein>
<reference evidence="2 3" key="1">
    <citation type="journal article" date="2017" name="Gigascience">
        <title>Draft genome of the honey bee ectoparasitic mite, Tropilaelaps mercedesae, is shaped by the parasitic life history.</title>
        <authorList>
            <person name="Dong X."/>
            <person name="Armstrong S.D."/>
            <person name="Xia D."/>
            <person name="Makepeace B.L."/>
            <person name="Darby A.C."/>
            <person name="Kadowaki T."/>
        </authorList>
    </citation>
    <scope>NUCLEOTIDE SEQUENCE [LARGE SCALE GENOMIC DNA]</scope>
    <source>
        <strain evidence="2">Wuxi-XJTLU</strain>
    </source>
</reference>
<keyword evidence="3" id="KW-1185">Reference proteome</keyword>
<feature type="compositionally biased region" description="Basic residues" evidence="1">
    <location>
        <begin position="299"/>
        <end position="308"/>
    </location>
</feature>
<name>A0A1V9XA83_9ACAR</name>
<dbReference type="InterPro" id="IPR029034">
    <property type="entry name" value="Cystine-knot_cytokine"/>
</dbReference>
<gene>
    <name evidence="2" type="ORF">BIW11_11763</name>
</gene>
<evidence type="ECO:0000256" key="1">
    <source>
        <dbReference type="SAM" id="MobiDB-lite"/>
    </source>
</evidence>
<dbReference type="EMBL" id="MNPL01018185">
    <property type="protein sequence ID" value="OQR70232.1"/>
    <property type="molecule type" value="Genomic_DNA"/>
</dbReference>